<dbReference type="GO" id="GO:0003677">
    <property type="term" value="F:DNA binding"/>
    <property type="evidence" value="ECO:0007669"/>
    <property type="project" value="UniProtKB-UniRule"/>
</dbReference>
<gene>
    <name evidence="4" type="ORF">IV88_GL001612</name>
</gene>
<feature type="domain" description="HTH tetR-type" evidence="3">
    <location>
        <begin position="21"/>
        <end position="81"/>
    </location>
</feature>
<dbReference type="Pfam" id="PF00440">
    <property type="entry name" value="TetR_N"/>
    <property type="match status" value="1"/>
</dbReference>
<sequence>MENKRITDLFAESLDQNCDLSEKQKAILRSSLELFAEQGFTKTNTSQIAQKAGVAEGTVYRRFKTKDEILAAILAPLTGQVVNALVEDFTQHRFDVEYVTLRDFLRAVVENRMHFVNENYKVIKVFISQALFQQQLVQTLMGEFQKALQENLFLTLKNLKQRELLVDWPDPRIFQFMAGTVVTFLLRVLFMGPQDVEAEIEMTLDFLEKGLSPE</sequence>
<dbReference type="PANTHER" id="PTHR30055">
    <property type="entry name" value="HTH-TYPE TRANSCRIPTIONAL REGULATOR RUTR"/>
    <property type="match status" value="1"/>
</dbReference>
<dbReference type="InterPro" id="IPR050109">
    <property type="entry name" value="HTH-type_TetR-like_transc_reg"/>
</dbReference>
<feature type="DNA-binding region" description="H-T-H motif" evidence="2">
    <location>
        <begin position="44"/>
        <end position="63"/>
    </location>
</feature>
<proteinExistence type="predicted"/>
<accession>A0A0R2NIN4</accession>
<protein>
    <submittedName>
        <fullName evidence="4">Transcription regulator</fullName>
    </submittedName>
</protein>
<comment type="caution">
    <text evidence="4">The sequence shown here is derived from an EMBL/GenBank/DDBJ whole genome shotgun (WGS) entry which is preliminary data.</text>
</comment>
<dbReference type="Gene3D" id="1.10.357.10">
    <property type="entry name" value="Tetracycline Repressor, domain 2"/>
    <property type="match status" value="1"/>
</dbReference>
<evidence type="ECO:0000256" key="1">
    <source>
        <dbReference type="ARBA" id="ARBA00023125"/>
    </source>
</evidence>
<dbReference type="PROSITE" id="PS50977">
    <property type="entry name" value="HTH_TETR_2"/>
    <property type="match status" value="1"/>
</dbReference>
<dbReference type="InterPro" id="IPR001647">
    <property type="entry name" value="HTH_TetR"/>
</dbReference>
<evidence type="ECO:0000313" key="4">
    <source>
        <dbReference type="EMBL" id="KRO25654.1"/>
    </source>
</evidence>
<evidence type="ECO:0000313" key="5">
    <source>
        <dbReference type="Proteomes" id="UP000051249"/>
    </source>
</evidence>
<dbReference type="SUPFAM" id="SSF46689">
    <property type="entry name" value="Homeodomain-like"/>
    <property type="match status" value="1"/>
</dbReference>
<dbReference type="PANTHER" id="PTHR30055:SF222">
    <property type="entry name" value="REGULATORY PROTEIN"/>
    <property type="match status" value="1"/>
</dbReference>
<reference evidence="4 5" key="1">
    <citation type="journal article" date="2015" name="Genome Announc.">
        <title>Expanding the biotechnology potential of lactobacilli through comparative genomics of 213 strains and associated genera.</title>
        <authorList>
            <person name="Sun Z."/>
            <person name="Harris H.M."/>
            <person name="McCann A."/>
            <person name="Guo C."/>
            <person name="Argimon S."/>
            <person name="Zhang W."/>
            <person name="Yang X."/>
            <person name="Jeffery I.B."/>
            <person name="Cooney J.C."/>
            <person name="Kagawa T.F."/>
            <person name="Liu W."/>
            <person name="Song Y."/>
            <person name="Salvetti E."/>
            <person name="Wrobel A."/>
            <person name="Rasinkangas P."/>
            <person name="Parkhill J."/>
            <person name="Rea M.C."/>
            <person name="O'Sullivan O."/>
            <person name="Ritari J."/>
            <person name="Douillard F.P."/>
            <person name="Paul Ross R."/>
            <person name="Yang R."/>
            <person name="Briner A.E."/>
            <person name="Felis G.E."/>
            <person name="de Vos W.M."/>
            <person name="Barrangou R."/>
            <person name="Klaenhammer T.R."/>
            <person name="Caufield P.W."/>
            <person name="Cui Y."/>
            <person name="Zhang H."/>
            <person name="O'Toole P.W."/>
        </authorList>
    </citation>
    <scope>NUCLEOTIDE SEQUENCE [LARGE SCALE GENOMIC DNA]</scope>
    <source>
        <strain evidence="4 5">DSM 23026</strain>
    </source>
</reference>
<dbReference type="Proteomes" id="UP000051249">
    <property type="component" value="Unassembled WGS sequence"/>
</dbReference>
<evidence type="ECO:0000256" key="2">
    <source>
        <dbReference type="PROSITE-ProRule" id="PRU00335"/>
    </source>
</evidence>
<dbReference type="AlphaFoldDB" id="A0A0R2NIN4"/>
<dbReference type="SUPFAM" id="SSF48498">
    <property type="entry name" value="Tetracyclin repressor-like, C-terminal domain"/>
    <property type="match status" value="1"/>
</dbReference>
<dbReference type="PRINTS" id="PR00455">
    <property type="entry name" value="HTHTETR"/>
</dbReference>
<evidence type="ECO:0000259" key="3">
    <source>
        <dbReference type="PROSITE" id="PS50977"/>
    </source>
</evidence>
<dbReference type="InterPro" id="IPR036271">
    <property type="entry name" value="Tet_transcr_reg_TetR-rel_C_sf"/>
</dbReference>
<name>A0A0R2NIN4_9LACO</name>
<dbReference type="InterPro" id="IPR009057">
    <property type="entry name" value="Homeodomain-like_sf"/>
</dbReference>
<dbReference type="OrthoDB" id="9812993at2"/>
<dbReference type="GO" id="GO:0006355">
    <property type="term" value="P:regulation of DNA-templated transcription"/>
    <property type="evidence" value="ECO:0007669"/>
    <property type="project" value="UniProtKB-ARBA"/>
</dbReference>
<dbReference type="EMBL" id="JQCQ01000007">
    <property type="protein sequence ID" value="KRO25654.1"/>
    <property type="molecule type" value="Genomic_DNA"/>
</dbReference>
<dbReference type="PATRIC" id="fig|480391.4.peg.1641"/>
<keyword evidence="5" id="KW-1185">Reference proteome</keyword>
<organism evidence="4 5">
    <name type="scientific">Pediococcus argentinicus</name>
    <dbReference type="NCBI Taxonomy" id="480391"/>
    <lineage>
        <taxon>Bacteria</taxon>
        <taxon>Bacillati</taxon>
        <taxon>Bacillota</taxon>
        <taxon>Bacilli</taxon>
        <taxon>Lactobacillales</taxon>
        <taxon>Lactobacillaceae</taxon>
        <taxon>Pediococcus</taxon>
    </lineage>
</organism>
<keyword evidence="1 2" id="KW-0238">DNA-binding</keyword>
<dbReference type="RefSeq" id="WP_057798506.1">
    <property type="nucleotide sequence ID" value="NZ_BJZZ01000007.1"/>
</dbReference>